<feature type="signal peptide" evidence="1">
    <location>
        <begin position="1"/>
        <end position="18"/>
    </location>
</feature>
<feature type="chain" id="PRO_5023111712" evidence="1">
    <location>
        <begin position="19"/>
        <end position="410"/>
    </location>
</feature>
<keyword evidence="3" id="KW-1185">Reference proteome</keyword>
<organism evidence="2 3">
    <name type="scientific">Portunus trituberculatus</name>
    <name type="common">Swimming crab</name>
    <name type="synonym">Neptunus trituberculatus</name>
    <dbReference type="NCBI Taxonomy" id="210409"/>
    <lineage>
        <taxon>Eukaryota</taxon>
        <taxon>Metazoa</taxon>
        <taxon>Ecdysozoa</taxon>
        <taxon>Arthropoda</taxon>
        <taxon>Crustacea</taxon>
        <taxon>Multicrustacea</taxon>
        <taxon>Malacostraca</taxon>
        <taxon>Eumalacostraca</taxon>
        <taxon>Eucarida</taxon>
        <taxon>Decapoda</taxon>
        <taxon>Pleocyemata</taxon>
        <taxon>Brachyura</taxon>
        <taxon>Eubrachyura</taxon>
        <taxon>Portunoidea</taxon>
        <taxon>Portunidae</taxon>
        <taxon>Portuninae</taxon>
        <taxon>Portunus</taxon>
    </lineage>
</organism>
<dbReference type="OrthoDB" id="5988333at2759"/>
<sequence length="410" mass="44712">MNTIQGLLFLCLTPLSLASKQPSCKKVLSVGEDKRKRNRQKDEEAKQQVVYALLPSVEGPCHDVNTPLQSADCSARDAHLNHLSMVISGLIAKFDGNPPAATASDGNPPAATASIGSGADFSGCAAASSEELDLFGIPQLAHSDTGGDNAGFLHALEELSDNFQGEEEKKSELLSEHMVAILNASLRCRLSSDGVKSTCSKIKLSSNMPNLFVPATTSAITSAMTIIGDKLIDMQLFYTNGLLSKALVPVAQCISDIKEGKEKPVSSYLEGFNNSLRLLASAVNFVNQLRKEVAQIQVNDLALVELCKGECAVGREKLFPSDVTKKCNEIHKTRKLGRPLFHPHRMSRPRRFAFYKLLSRRSFHPSQSQSRTSSRPFLGQKPPYLQINGSMILFMVRSLSFLLHLPKQTS</sequence>
<evidence type="ECO:0000256" key="1">
    <source>
        <dbReference type="SAM" id="SignalP"/>
    </source>
</evidence>
<gene>
    <name evidence="2" type="ORF">E2C01_061389</name>
</gene>
<name>A0A5B7H524_PORTR</name>
<reference evidence="2 3" key="1">
    <citation type="submission" date="2019-05" db="EMBL/GenBank/DDBJ databases">
        <title>Another draft genome of Portunus trituberculatus and its Hox gene families provides insights of decapod evolution.</title>
        <authorList>
            <person name="Jeong J.-H."/>
            <person name="Song I."/>
            <person name="Kim S."/>
            <person name="Choi T."/>
            <person name="Kim D."/>
            <person name="Ryu S."/>
            <person name="Kim W."/>
        </authorList>
    </citation>
    <scope>NUCLEOTIDE SEQUENCE [LARGE SCALE GENOMIC DNA]</scope>
    <source>
        <tissue evidence="2">Muscle</tissue>
    </source>
</reference>
<keyword evidence="1" id="KW-0732">Signal</keyword>
<dbReference type="AlphaFoldDB" id="A0A5B7H524"/>
<comment type="caution">
    <text evidence="2">The sequence shown here is derived from an EMBL/GenBank/DDBJ whole genome shotgun (WGS) entry which is preliminary data.</text>
</comment>
<dbReference type="Proteomes" id="UP000324222">
    <property type="component" value="Unassembled WGS sequence"/>
</dbReference>
<evidence type="ECO:0000313" key="2">
    <source>
        <dbReference type="EMBL" id="MPC67220.1"/>
    </source>
</evidence>
<accession>A0A5B7H524</accession>
<protein>
    <submittedName>
        <fullName evidence="2">Uncharacterized protein</fullName>
    </submittedName>
</protein>
<evidence type="ECO:0000313" key="3">
    <source>
        <dbReference type="Proteomes" id="UP000324222"/>
    </source>
</evidence>
<dbReference type="EMBL" id="VSRR010025925">
    <property type="protein sequence ID" value="MPC67220.1"/>
    <property type="molecule type" value="Genomic_DNA"/>
</dbReference>
<proteinExistence type="predicted"/>